<organism evidence="3 4">
    <name type="scientific">Turneriella parva (strain ATCC BAA-1111 / DSM 21527 / NCTC 11395 / H)</name>
    <name type="common">Leptospira parva</name>
    <dbReference type="NCBI Taxonomy" id="869212"/>
    <lineage>
        <taxon>Bacteria</taxon>
        <taxon>Pseudomonadati</taxon>
        <taxon>Spirochaetota</taxon>
        <taxon>Spirochaetia</taxon>
        <taxon>Leptospirales</taxon>
        <taxon>Leptospiraceae</taxon>
        <taxon>Turneriella</taxon>
    </lineage>
</organism>
<dbReference type="PANTHER" id="PTHR12277:SF81">
    <property type="entry name" value="PROTEIN ABHD13"/>
    <property type="match status" value="1"/>
</dbReference>
<dbReference type="Pfam" id="PF12146">
    <property type="entry name" value="Hydrolase_4"/>
    <property type="match status" value="1"/>
</dbReference>
<dbReference type="EMBL" id="CP002959">
    <property type="protein sequence ID" value="AFM13918.1"/>
    <property type="molecule type" value="Genomic_DNA"/>
</dbReference>
<evidence type="ECO:0000313" key="4">
    <source>
        <dbReference type="Proteomes" id="UP000006048"/>
    </source>
</evidence>
<dbReference type="InterPro" id="IPR022742">
    <property type="entry name" value="Hydrolase_4"/>
</dbReference>
<feature type="chain" id="PRO_5003686642" description="Serine aminopeptidase S33 domain-containing protein" evidence="1">
    <location>
        <begin position="30"/>
        <end position="278"/>
    </location>
</feature>
<dbReference type="SUPFAM" id="SSF53474">
    <property type="entry name" value="alpha/beta-Hydrolases"/>
    <property type="match status" value="1"/>
</dbReference>
<dbReference type="STRING" id="869212.Turpa_3279"/>
<accession>I4B9G1</accession>
<evidence type="ECO:0000313" key="3">
    <source>
        <dbReference type="EMBL" id="AFM13918.1"/>
    </source>
</evidence>
<keyword evidence="1" id="KW-0732">Signal</keyword>
<name>I4B9G1_TURPD</name>
<dbReference type="InterPro" id="IPR029058">
    <property type="entry name" value="AB_hydrolase_fold"/>
</dbReference>
<dbReference type="RefSeq" id="WP_014804418.1">
    <property type="nucleotide sequence ID" value="NC_018020.1"/>
</dbReference>
<reference evidence="3 4" key="1">
    <citation type="submission" date="2012-06" db="EMBL/GenBank/DDBJ databases">
        <title>The complete chromosome of genome of Turneriella parva DSM 21527.</title>
        <authorList>
            <consortium name="US DOE Joint Genome Institute (JGI-PGF)"/>
            <person name="Lucas S."/>
            <person name="Han J."/>
            <person name="Lapidus A."/>
            <person name="Bruce D."/>
            <person name="Goodwin L."/>
            <person name="Pitluck S."/>
            <person name="Peters L."/>
            <person name="Kyrpides N."/>
            <person name="Mavromatis K."/>
            <person name="Ivanova N."/>
            <person name="Mikhailova N."/>
            <person name="Chertkov O."/>
            <person name="Detter J.C."/>
            <person name="Tapia R."/>
            <person name="Han C."/>
            <person name="Land M."/>
            <person name="Hauser L."/>
            <person name="Markowitz V."/>
            <person name="Cheng J.-F."/>
            <person name="Hugenholtz P."/>
            <person name="Woyke T."/>
            <person name="Wu D."/>
            <person name="Gronow S."/>
            <person name="Wellnitz S."/>
            <person name="Brambilla E."/>
            <person name="Klenk H.-P."/>
            <person name="Eisen J.A."/>
        </authorList>
    </citation>
    <scope>NUCLEOTIDE SEQUENCE [LARGE SCALE GENOMIC DNA]</scope>
    <source>
        <strain evidence="4">ATCC BAA-1111 / DSM 21527 / NCTC 11395 / H</strain>
    </source>
</reference>
<dbReference type="Gene3D" id="3.40.50.1820">
    <property type="entry name" value="alpha/beta hydrolase"/>
    <property type="match status" value="1"/>
</dbReference>
<feature type="domain" description="Serine aminopeptidase S33" evidence="2">
    <location>
        <begin position="72"/>
        <end position="200"/>
    </location>
</feature>
<dbReference type="HOGENOM" id="CLU_029375_2_1_12"/>
<evidence type="ECO:0000259" key="2">
    <source>
        <dbReference type="Pfam" id="PF12146"/>
    </source>
</evidence>
<dbReference type="AlphaFoldDB" id="I4B9G1"/>
<sequence>MRKGSSTPIRSLSVATLLTLAIGCNSVFYQGDHETWRPPEKFNISCSRTRILSIDGTQLMTMFCPTPRKDVNKGIIIQFHGNAQNMNAHYQFLAWMLGEGYSLATFDYRGYGESDGLSERDGVHEDAITYIRHLRAKYPNERRIFYGQSLGGAVLMGALVDEGLKNEELYVFEGTFASYQRAARTALANKWFLWPLQWLAWVLVTDNHAPEGRLSLFTPHRVLLIHGSADPVVPLQHGKRIAAEMQKELWIIEGGKHLDTWHKDYGKLRSELLNRLRE</sequence>
<dbReference type="PROSITE" id="PS51257">
    <property type="entry name" value="PROKAR_LIPOPROTEIN"/>
    <property type="match status" value="1"/>
</dbReference>
<dbReference type="PANTHER" id="PTHR12277">
    <property type="entry name" value="ALPHA/BETA HYDROLASE DOMAIN-CONTAINING PROTEIN"/>
    <property type="match status" value="1"/>
</dbReference>
<evidence type="ECO:0000256" key="1">
    <source>
        <dbReference type="SAM" id="SignalP"/>
    </source>
</evidence>
<dbReference type="KEGG" id="tpx:Turpa_3279"/>
<protein>
    <recommendedName>
        <fullName evidence="2">Serine aminopeptidase S33 domain-containing protein</fullName>
    </recommendedName>
</protein>
<dbReference type="OrthoDB" id="9777090at2"/>
<dbReference type="Proteomes" id="UP000006048">
    <property type="component" value="Chromosome"/>
</dbReference>
<feature type="signal peptide" evidence="1">
    <location>
        <begin position="1"/>
        <end position="29"/>
    </location>
</feature>
<proteinExistence type="predicted"/>
<gene>
    <name evidence="3" type="ordered locus">Turpa_3279</name>
</gene>
<keyword evidence="4" id="KW-1185">Reference proteome</keyword>